<evidence type="ECO:0000313" key="5">
    <source>
        <dbReference type="Proteomes" id="UP000516173"/>
    </source>
</evidence>
<name>A0A7G1KKN7_9NOCA</name>
<feature type="signal peptide" evidence="2">
    <location>
        <begin position="1"/>
        <end position="34"/>
    </location>
</feature>
<dbReference type="EMBL" id="AP023396">
    <property type="protein sequence ID" value="BCK54519.1"/>
    <property type="molecule type" value="Genomic_DNA"/>
</dbReference>
<dbReference type="InterPro" id="IPR047202">
    <property type="entry name" value="Lipocalin_Blc-like_dom"/>
</dbReference>
<feature type="domain" description="Lipocalin/cytosolic fatty-acid binding" evidence="3">
    <location>
        <begin position="42"/>
        <end position="184"/>
    </location>
</feature>
<dbReference type="PANTHER" id="PTHR10612">
    <property type="entry name" value="APOLIPOPROTEIN D"/>
    <property type="match status" value="1"/>
</dbReference>
<dbReference type="Pfam" id="PF08212">
    <property type="entry name" value="Lipocalin_2"/>
    <property type="match status" value="1"/>
</dbReference>
<dbReference type="Proteomes" id="UP000516173">
    <property type="component" value="Chromosome"/>
</dbReference>
<dbReference type="AlphaFoldDB" id="A0A7G1KKN7"/>
<keyword evidence="5" id="KW-1185">Reference proteome</keyword>
<dbReference type="PROSITE" id="PS00213">
    <property type="entry name" value="LIPOCALIN"/>
    <property type="match status" value="1"/>
</dbReference>
<comment type="similarity">
    <text evidence="1 2">Belongs to the calycin superfamily. Lipocalin family.</text>
</comment>
<reference evidence="4 5" key="1">
    <citation type="submission" date="2020-08" db="EMBL/GenBank/DDBJ databases">
        <title>Genome Sequencing of Nocardia wallacei strain FMUON74 and assembly.</title>
        <authorList>
            <person name="Toyokawa M."/>
            <person name="Uesaka K."/>
        </authorList>
    </citation>
    <scope>NUCLEOTIDE SEQUENCE [LARGE SCALE GENOMIC DNA]</scope>
    <source>
        <strain evidence="4 5">FMUON74</strain>
    </source>
</reference>
<dbReference type="PIRSF" id="PIRSF036893">
    <property type="entry name" value="Lipocalin_ApoD"/>
    <property type="match status" value="1"/>
</dbReference>
<dbReference type="GO" id="GO:0006950">
    <property type="term" value="P:response to stress"/>
    <property type="evidence" value="ECO:0007669"/>
    <property type="project" value="UniProtKB-ARBA"/>
</dbReference>
<protein>
    <submittedName>
        <fullName evidence="4">Lipocalin</fullName>
    </submittedName>
</protein>
<accession>A0A7G1KKN7</accession>
<dbReference type="InterPro" id="IPR012674">
    <property type="entry name" value="Calycin"/>
</dbReference>
<dbReference type="PANTHER" id="PTHR10612:SF34">
    <property type="entry name" value="APOLIPOPROTEIN D"/>
    <property type="match status" value="1"/>
</dbReference>
<keyword evidence="2" id="KW-0732">Signal</keyword>
<dbReference type="SUPFAM" id="SSF50814">
    <property type="entry name" value="Lipocalins"/>
    <property type="match status" value="1"/>
</dbReference>
<dbReference type="Gene3D" id="2.40.128.20">
    <property type="match status" value="1"/>
</dbReference>
<dbReference type="InterPro" id="IPR022271">
    <property type="entry name" value="Lipocalin_ApoD"/>
</dbReference>
<evidence type="ECO:0000259" key="3">
    <source>
        <dbReference type="Pfam" id="PF08212"/>
    </source>
</evidence>
<sequence length="202" mass="21448">MTARSPHRFRWGAAVTALLGAVSLLFTAAPMAVAAPAPVPRLDLQRYLGTWHQLAAVPQYFNLACARDTRAEYALDPAGDVSVHNSCVTWAGTSNEITGTATVTDSVTGAQLHVTFPGVPTLQQRYGQPNYVVTGLASDYSWAVVTDPASVSGFVLSRGPRLDMPQWQAVRDAIVAAGQDTCRYLTSPTSGGDTAIRPLCSI</sequence>
<evidence type="ECO:0000256" key="2">
    <source>
        <dbReference type="PIRNR" id="PIRNR036893"/>
    </source>
</evidence>
<organism evidence="4 5">
    <name type="scientific">Nocardia wallacei</name>
    <dbReference type="NCBI Taxonomy" id="480035"/>
    <lineage>
        <taxon>Bacteria</taxon>
        <taxon>Bacillati</taxon>
        <taxon>Actinomycetota</taxon>
        <taxon>Actinomycetes</taxon>
        <taxon>Mycobacteriales</taxon>
        <taxon>Nocardiaceae</taxon>
        <taxon>Nocardia</taxon>
    </lineage>
</organism>
<feature type="chain" id="PRO_5029085879" evidence="2">
    <location>
        <begin position="35"/>
        <end position="202"/>
    </location>
</feature>
<dbReference type="CDD" id="cd19438">
    <property type="entry name" value="lipocalin_Blc-like"/>
    <property type="match status" value="1"/>
</dbReference>
<evidence type="ECO:0000313" key="4">
    <source>
        <dbReference type="EMBL" id="BCK54519.1"/>
    </source>
</evidence>
<proteinExistence type="inferred from homology"/>
<gene>
    <name evidence="4" type="ORF">NWFMUON74_22910</name>
</gene>
<dbReference type="InterPro" id="IPR000566">
    <property type="entry name" value="Lipocln_cytosolic_FA-bd_dom"/>
</dbReference>
<evidence type="ECO:0000256" key="1">
    <source>
        <dbReference type="ARBA" id="ARBA00006889"/>
    </source>
</evidence>
<dbReference type="KEGG" id="nwl:NWFMUON74_22910"/>
<dbReference type="InterPro" id="IPR022272">
    <property type="entry name" value="Lipocalin_CS"/>
</dbReference>